<protein>
    <submittedName>
        <fullName evidence="2">Uncharacterized protein</fullName>
    </submittedName>
</protein>
<sequence>MPMRKGIFPGLLRRLRGMEEELRATTENFILMEEEKNKLEQKLREDEEEIKILKKENLGMGQQVVVLEGKF</sequence>
<dbReference type="Proteomes" id="UP000507222">
    <property type="component" value="Unassembled WGS sequence"/>
</dbReference>
<name>A0A6J5VDN2_PRUAR</name>
<evidence type="ECO:0000313" key="2">
    <source>
        <dbReference type="EMBL" id="CAB4287149.1"/>
    </source>
</evidence>
<evidence type="ECO:0000313" key="3">
    <source>
        <dbReference type="Proteomes" id="UP000507222"/>
    </source>
</evidence>
<dbReference type="SUPFAM" id="SSF57997">
    <property type="entry name" value="Tropomyosin"/>
    <property type="match status" value="1"/>
</dbReference>
<feature type="coiled-coil region" evidence="1">
    <location>
        <begin position="15"/>
        <end position="56"/>
    </location>
</feature>
<dbReference type="EMBL" id="CAEKDK010000007">
    <property type="protein sequence ID" value="CAB4287149.1"/>
    <property type="molecule type" value="Genomic_DNA"/>
</dbReference>
<evidence type="ECO:0000256" key="1">
    <source>
        <dbReference type="SAM" id="Coils"/>
    </source>
</evidence>
<reference evidence="2 3" key="1">
    <citation type="submission" date="2020-05" db="EMBL/GenBank/DDBJ databases">
        <authorList>
            <person name="Campoy J."/>
            <person name="Schneeberger K."/>
            <person name="Spophaly S."/>
        </authorList>
    </citation>
    <scope>NUCLEOTIDE SEQUENCE [LARGE SCALE GENOMIC DNA]</scope>
    <source>
        <strain evidence="2">PruArmRojPasFocal</strain>
    </source>
</reference>
<keyword evidence="1" id="KW-0175">Coiled coil</keyword>
<dbReference type="AlphaFoldDB" id="A0A6J5VDN2"/>
<proteinExistence type="predicted"/>
<organism evidence="2 3">
    <name type="scientific">Prunus armeniaca</name>
    <name type="common">Apricot</name>
    <name type="synonym">Armeniaca vulgaris</name>
    <dbReference type="NCBI Taxonomy" id="36596"/>
    <lineage>
        <taxon>Eukaryota</taxon>
        <taxon>Viridiplantae</taxon>
        <taxon>Streptophyta</taxon>
        <taxon>Embryophyta</taxon>
        <taxon>Tracheophyta</taxon>
        <taxon>Spermatophyta</taxon>
        <taxon>Magnoliopsida</taxon>
        <taxon>eudicotyledons</taxon>
        <taxon>Gunneridae</taxon>
        <taxon>Pentapetalae</taxon>
        <taxon>rosids</taxon>
        <taxon>fabids</taxon>
        <taxon>Rosales</taxon>
        <taxon>Rosaceae</taxon>
        <taxon>Amygdaloideae</taxon>
        <taxon>Amygdaleae</taxon>
        <taxon>Prunus</taxon>
    </lineage>
</organism>
<accession>A0A6J5VDN2</accession>
<gene>
    <name evidence="2" type="ORF">CURHAP_LOCUS44991</name>
</gene>